<comment type="caution">
    <text evidence="1">The sequence shown here is derived from an EMBL/GenBank/DDBJ whole genome shotgun (WGS) entry which is preliminary data.</text>
</comment>
<dbReference type="Proteomes" id="UP001600650">
    <property type="component" value="Unassembled WGS sequence"/>
</dbReference>
<proteinExistence type="predicted"/>
<keyword evidence="2" id="KW-1185">Reference proteome</keyword>
<sequence length="148" mass="15601">MVMCAYFSAPDDAAALGVLDQPGGPHGSAFDTLPLRGFDPVIVMVDLEALLTDCSYDEAAARPRSGEVLASPDAGTACVVSVSDTLQEALTTPPLTSLTDVAARRAGTDELRQLDVTPETALEALALLTELAGRARSAKHRLFCWWAL</sequence>
<protein>
    <submittedName>
        <fullName evidence="1">Uncharacterized protein</fullName>
    </submittedName>
</protein>
<reference evidence="1 2" key="1">
    <citation type="submission" date="2024-09" db="EMBL/GenBank/DDBJ databases">
        <title>The Natural Products Discovery Center: Release of the First 8490 Sequenced Strains for Exploring Actinobacteria Biosynthetic Diversity.</title>
        <authorList>
            <person name="Kalkreuter E."/>
            <person name="Kautsar S.A."/>
            <person name="Yang D."/>
            <person name="Bader C.D."/>
            <person name="Teijaro C.N."/>
            <person name="Fluegel L."/>
            <person name="Davis C.M."/>
            <person name="Simpson J.R."/>
            <person name="Lauterbach L."/>
            <person name="Steele A.D."/>
            <person name="Gui C."/>
            <person name="Meng S."/>
            <person name="Li G."/>
            <person name="Viehrig K."/>
            <person name="Ye F."/>
            <person name="Su P."/>
            <person name="Kiefer A.F."/>
            <person name="Nichols A."/>
            <person name="Cepeda A.J."/>
            <person name="Yan W."/>
            <person name="Fan B."/>
            <person name="Jiang Y."/>
            <person name="Adhikari A."/>
            <person name="Zheng C.-J."/>
            <person name="Schuster L."/>
            <person name="Cowan T.M."/>
            <person name="Smanski M.J."/>
            <person name="Chevrette M.G."/>
            <person name="De Carvalho L.P.S."/>
            <person name="Shen B."/>
        </authorList>
    </citation>
    <scope>NUCLEOTIDE SEQUENCE [LARGE SCALE GENOMIC DNA]</scope>
    <source>
        <strain evidence="1 2">NPDC057399</strain>
    </source>
</reference>
<organism evidence="1 2">
    <name type="scientific">Streptomyces cellulosae</name>
    <dbReference type="NCBI Taxonomy" id="1968"/>
    <lineage>
        <taxon>Bacteria</taxon>
        <taxon>Bacillati</taxon>
        <taxon>Actinomycetota</taxon>
        <taxon>Actinomycetes</taxon>
        <taxon>Kitasatosporales</taxon>
        <taxon>Streptomycetaceae</taxon>
        <taxon>Streptomyces</taxon>
    </lineage>
</organism>
<accession>A0ABW6JLH2</accession>
<gene>
    <name evidence="1" type="ORF">ACFU0X_18440</name>
</gene>
<evidence type="ECO:0000313" key="1">
    <source>
        <dbReference type="EMBL" id="MFE7964979.1"/>
    </source>
</evidence>
<evidence type="ECO:0000313" key="2">
    <source>
        <dbReference type="Proteomes" id="UP001600650"/>
    </source>
</evidence>
<name>A0ABW6JLH2_STRCE</name>
<dbReference type="RefSeq" id="WP_381726960.1">
    <property type="nucleotide sequence ID" value="NZ_JBHVBU010000048.1"/>
</dbReference>
<dbReference type="EMBL" id="JBHVBU010000048">
    <property type="protein sequence ID" value="MFE7964979.1"/>
    <property type="molecule type" value="Genomic_DNA"/>
</dbReference>